<dbReference type="PIRSF" id="PIRSF000770">
    <property type="entry name" value="RNA_pol_sigma-SigE/K"/>
    <property type="match status" value="1"/>
</dbReference>
<evidence type="ECO:0000256" key="6">
    <source>
        <dbReference type="ARBA" id="ARBA00023163"/>
    </source>
</evidence>
<keyword evidence="2" id="KW-0749">Sporulation</keyword>
<evidence type="ECO:0000313" key="10">
    <source>
        <dbReference type="Proteomes" id="UP000183190"/>
    </source>
</evidence>
<dbReference type="GO" id="GO:0016987">
    <property type="term" value="F:sigma factor activity"/>
    <property type="evidence" value="ECO:0007669"/>
    <property type="project" value="UniProtKB-KW"/>
</dbReference>
<keyword evidence="3 7" id="KW-0805">Transcription regulation</keyword>
<dbReference type="PANTHER" id="PTHR30603:SF17">
    <property type="entry name" value="RNA POLYMERASE SIGMA-G FACTOR"/>
    <property type="match status" value="1"/>
</dbReference>
<evidence type="ECO:0000256" key="5">
    <source>
        <dbReference type="ARBA" id="ARBA00023125"/>
    </source>
</evidence>
<dbReference type="GO" id="GO:0030435">
    <property type="term" value="P:sporulation resulting in formation of a cellular spore"/>
    <property type="evidence" value="ECO:0007669"/>
    <property type="project" value="UniProtKB-KW"/>
</dbReference>
<dbReference type="PROSITE" id="PS00716">
    <property type="entry name" value="SIGMA70_2"/>
    <property type="match status" value="1"/>
</dbReference>
<sequence length="257" mass="28941">MAYNKVVIAGINTSELTVLKEDEKIALLKEIRASGSKAAKDKLIKGNLRLVLSVIQHFTGRGEDIDDLFQIGVIGLIKAINNFDLTKEVRFSTYCVPMISGELRRYLRDSSHVKISRSLRDLAYKAIQAKEKLTNSLQREPNIDEISKEVGVKRADVVIALESISDPVSLYEPVYSDSEDNLYIMDQISDLNDVESCMDELTIRDAIKDLGEREKNILYLRFFRGKTQVEVASEIGISQAQVSRLEKSAIKRIKSSI</sequence>
<keyword evidence="6 7" id="KW-0804">Transcription</keyword>
<dbReference type="InterPro" id="IPR000943">
    <property type="entry name" value="RNA_pol_sigma70"/>
</dbReference>
<dbReference type="GO" id="GO:0003677">
    <property type="term" value="F:DNA binding"/>
    <property type="evidence" value="ECO:0007669"/>
    <property type="project" value="UniProtKB-KW"/>
</dbReference>
<evidence type="ECO:0000259" key="8">
    <source>
        <dbReference type="PROSITE" id="PS50943"/>
    </source>
</evidence>
<accession>A0A1H6L187</accession>
<dbReference type="CDD" id="cd06171">
    <property type="entry name" value="Sigma70_r4"/>
    <property type="match status" value="1"/>
</dbReference>
<dbReference type="InterPro" id="IPR007624">
    <property type="entry name" value="RNA_pol_sigma70_r3"/>
</dbReference>
<dbReference type="GO" id="GO:0006352">
    <property type="term" value="P:DNA-templated transcription initiation"/>
    <property type="evidence" value="ECO:0007669"/>
    <property type="project" value="InterPro"/>
</dbReference>
<organism evidence="9 10">
    <name type="scientific">Ruminococcus flavefaciens</name>
    <dbReference type="NCBI Taxonomy" id="1265"/>
    <lineage>
        <taxon>Bacteria</taxon>
        <taxon>Bacillati</taxon>
        <taxon>Bacillota</taxon>
        <taxon>Clostridia</taxon>
        <taxon>Eubacteriales</taxon>
        <taxon>Oscillospiraceae</taxon>
        <taxon>Ruminococcus</taxon>
    </lineage>
</organism>
<dbReference type="PANTHER" id="PTHR30603">
    <property type="entry name" value="RNA POLYMERASE SIGMA FACTOR RPO"/>
    <property type="match status" value="1"/>
</dbReference>
<evidence type="ECO:0000256" key="7">
    <source>
        <dbReference type="RuleBase" id="RU362124"/>
    </source>
</evidence>
<name>A0A1H6L187_RUMFL</name>
<dbReference type="Pfam" id="PF04542">
    <property type="entry name" value="Sigma70_r2"/>
    <property type="match status" value="1"/>
</dbReference>
<dbReference type="Pfam" id="PF04545">
    <property type="entry name" value="Sigma70_r4"/>
    <property type="match status" value="1"/>
</dbReference>
<dbReference type="Proteomes" id="UP000183190">
    <property type="component" value="Unassembled WGS sequence"/>
</dbReference>
<dbReference type="SUPFAM" id="SSF88946">
    <property type="entry name" value="Sigma2 domain of RNA polymerase sigma factors"/>
    <property type="match status" value="1"/>
</dbReference>
<dbReference type="NCBIfam" id="TIGR02980">
    <property type="entry name" value="SigBFG"/>
    <property type="match status" value="1"/>
</dbReference>
<dbReference type="Gene3D" id="1.20.140.160">
    <property type="match status" value="1"/>
</dbReference>
<dbReference type="Pfam" id="PF04539">
    <property type="entry name" value="Sigma70_r3"/>
    <property type="match status" value="1"/>
</dbReference>
<dbReference type="InterPro" id="IPR013325">
    <property type="entry name" value="RNA_pol_sigma_r2"/>
</dbReference>
<evidence type="ECO:0000256" key="3">
    <source>
        <dbReference type="ARBA" id="ARBA00023015"/>
    </source>
</evidence>
<dbReference type="InterPro" id="IPR007630">
    <property type="entry name" value="RNA_pol_sigma70_r4"/>
</dbReference>
<keyword evidence="4 7" id="KW-0731">Sigma factor</keyword>
<proteinExistence type="inferred from homology"/>
<dbReference type="OrthoDB" id="9809557at2"/>
<dbReference type="PROSITE" id="PS00715">
    <property type="entry name" value="SIGMA70_1"/>
    <property type="match status" value="1"/>
</dbReference>
<dbReference type="InterPro" id="IPR007627">
    <property type="entry name" value="RNA_pol_sigma70_r2"/>
</dbReference>
<dbReference type="InterPro" id="IPR014322">
    <property type="entry name" value="RNA_pol_sigma-B/F/G"/>
</dbReference>
<evidence type="ECO:0000256" key="1">
    <source>
        <dbReference type="ARBA" id="ARBA00007788"/>
    </source>
</evidence>
<comment type="function">
    <text evidence="7">Sigma factors are initiation factors that promote the attachment of RNA polymerase to specific initiation sites and are then released.</text>
</comment>
<dbReference type="InterPro" id="IPR001387">
    <property type="entry name" value="Cro/C1-type_HTH"/>
</dbReference>
<dbReference type="PROSITE" id="PS50943">
    <property type="entry name" value="HTH_CROC1"/>
    <property type="match status" value="1"/>
</dbReference>
<dbReference type="Gene3D" id="1.20.120.1810">
    <property type="match status" value="1"/>
</dbReference>
<dbReference type="InterPro" id="IPR013324">
    <property type="entry name" value="RNA_pol_sigma_r3/r4-like"/>
</dbReference>
<dbReference type="PRINTS" id="PR00046">
    <property type="entry name" value="SIGMA70FCT"/>
</dbReference>
<dbReference type="NCBIfam" id="TIGR02937">
    <property type="entry name" value="sigma70-ECF"/>
    <property type="match status" value="1"/>
</dbReference>
<keyword evidence="5 7" id="KW-0238">DNA-binding</keyword>
<evidence type="ECO:0000313" key="9">
    <source>
        <dbReference type="EMBL" id="SEH81891.1"/>
    </source>
</evidence>
<gene>
    <name evidence="9" type="ORF">SAMN02910265_02876</name>
</gene>
<evidence type="ECO:0000256" key="2">
    <source>
        <dbReference type="ARBA" id="ARBA00022969"/>
    </source>
</evidence>
<feature type="domain" description="HTH cro/C1-type" evidence="8">
    <location>
        <begin position="217"/>
        <end position="247"/>
    </location>
</feature>
<dbReference type="AlphaFoldDB" id="A0A1H6L187"/>
<dbReference type="RefSeq" id="WP_074718600.1">
    <property type="nucleotide sequence ID" value="NZ_FNWV01000014.1"/>
</dbReference>
<dbReference type="EMBL" id="FNWV01000014">
    <property type="protein sequence ID" value="SEH81891.1"/>
    <property type="molecule type" value="Genomic_DNA"/>
</dbReference>
<dbReference type="InterPro" id="IPR050239">
    <property type="entry name" value="Sigma-70_RNA_pol_init_factors"/>
</dbReference>
<dbReference type="SUPFAM" id="SSF88659">
    <property type="entry name" value="Sigma3 and sigma4 domains of RNA polymerase sigma factors"/>
    <property type="match status" value="2"/>
</dbReference>
<reference evidence="9 10" key="1">
    <citation type="submission" date="2016-10" db="EMBL/GenBank/DDBJ databases">
        <authorList>
            <person name="de Groot N.N."/>
        </authorList>
    </citation>
    <scope>NUCLEOTIDE SEQUENCE [LARGE SCALE GENOMIC DNA]</scope>
    <source>
        <strain evidence="9 10">YAD2003</strain>
    </source>
</reference>
<dbReference type="InterPro" id="IPR014284">
    <property type="entry name" value="RNA_pol_sigma-70_dom"/>
</dbReference>
<comment type="similarity">
    <text evidence="1 7">Belongs to the sigma-70 factor family.</text>
</comment>
<protein>
    <recommendedName>
        <fullName evidence="7">RNA polymerase sigma factor</fullName>
    </recommendedName>
</protein>
<evidence type="ECO:0000256" key="4">
    <source>
        <dbReference type="ARBA" id="ARBA00023082"/>
    </source>
</evidence>